<dbReference type="Proteomes" id="UP000586254">
    <property type="component" value="Unassembled WGS sequence"/>
</dbReference>
<dbReference type="NCBIfam" id="TIGR02532">
    <property type="entry name" value="IV_pilin_GFxxxE"/>
    <property type="match status" value="1"/>
</dbReference>
<keyword evidence="2" id="KW-0488">Methylation</keyword>
<dbReference type="GO" id="GO:0016020">
    <property type="term" value="C:membrane"/>
    <property type="evidence" value="ECO:0007669"/>
    <property type="project" value="UniProtKB-SubCell"/>
</dbReference>
<dbReference type="AlphaFoldDB" id="A0A853JMK3"/>
<protein>
    <submittedName>
        <fullName evidence="7">Type II secretion system protein</fullName>
    </submittedName>
</protein>
<comment type="caution">
    <text evidence="7">The sequence shown here is derived from an EMBL/GenBank/DDBJ whole genome shotgun (WGS) entry which is preliminary data.</text>
</comment>
<evidence type="ECO:0000256" key="6">
    <source>
        <dbReference type="SAM" id="Phobius"/>
    </source>
</evidence>
<keyword evidence="5 6" id="KW-0472">Membrane</keyword>
<comment type="subcellular location">
    <subcellularLocation>
        <location evidence="1">Membrane</location>
        <topology evidence="1">Single-pass membrane protein</topology>
    </subcellularLocation>
</comment>
<evidence type="ECO:0000256" key="5">
    <source>
        <dbReference type="ARBA" id="ARBA00023136"/>
    </source>
</evidence>
<evidence type="ECO:0000313" key="8">
    <source>
        <dbReference type="Proteomes" id="UP000586254"/>
    </source>
</evidence>
<dbReference type="RefSeq" id="WP_180493503.1">
    <property type="nucleotide sequence ID" value="NZ_JACCKS010000012.1"/>
</dbReference>
<dbReference type="EMBL" id="JACCKS010000012">
    <property type="protein sequence ID" value="NZA38706.1"/>
    <property type="molecule type" value="Genomic_DNA"/>
</dbReference>
<feature type="transmembrane region" description="Helical" evidence="6">
    <location>
        <begin position="20"/>
        <end position="41"/>
    </location>
</feature>
<dbReference type="PANTHER" id="PTHR30093:SF44">
    <property type="entry name" value="TYPE II SECRETION SYSTEM CORE PROTEIN G"/>
    <property type="match status" value="1"/>
</dbReference>
<dbReference type="InterPro" id="IPR045584">
    <property type="entry name" value="Pilin-like"/>
</dbReference>
<accession>A0A853JMK3</accession>
<dbReference type="Gene3D" id="3.30.700.10">
    <property type="entry name" value="Glycoprotein, Type 4 Pilin"/>
    <property type="match status" value="1"/>
</dbReference>
<evidence type="ECO:0000313" key="7">
    <source>
        <dbReference type="EMBL" id="NZA38706.1"/>
    </source>
</evidence>
<dbReference type="PROSITE" id="PS00409">
    <property type="entry name" value="PROKAR_NTER_METHYL"/>
    <property type="match status" value="1"/>
</dbReference>
<keyword evidence="3 6" id="KW-0812">Transmembrane</keyword>
<keyword evidence="4 6" id="KW-1133">Transmembrane helix</keyword>
<reference evidence="7 8" key="1">
    <citation type="submission" date="2020-07" db="EMBL/GenBank/DDBJ databases">
        <title>Organ Donor 1.</title>
        <authorList>
            <person name="Marsh A.J."/>
            <person name="Azcarate-Peril M.A."/>
        </authorList>
    </citation>
    <scope>NUCLEOTIDE SEQUENCE [LARGE SCALE GENOMIC DNA]</scope>
    <source>
        <strain evidence="7 8">AMC0717</strain>
    </source>
</reference>
<gene>
    <name evidence="7" type="ORF">H0N91_11340</name>
</gene>
<dbReference type="SUPFAM" id="SSF54523">
    <property type="entry name" value="Pili subunits"/>
    <property type="match status" value="1"/>
</dbReference>
<name>A0A853JMK3_9FIRM</name>
<dbReference type="PANTHER" id="PTHR30093">
    <property type="entry name" value="GENERAL SECRETION PATHWAY PROTEIN G"/>
    <property type="match status" value="1"/>
</dbReference>
<dbReference type="InterPro" id="IPR012902">
    <property type="entry name" value="N_methyl_site"/>
</dbReference>
<organism evidence="7 8">
    <name type="scientific">Eubacterium callanderi</name>
    <dbReference type="NCBI Taxonomy" id="53442"/>
    <lineage>
        <taxon>Bacteria</taxon>
        <taxon>Bacillati</taxon>
        <taxon>Bacillota</taxon>
        <taxon>Clostridia</taxon>
        <taxon>Eubacteriales</taxon>
        <taxon>Eubacteriaceae</taxon>
        <taxon>Eubacterium</taxon>
    </lineage>
</organism>
<proteinExistence type="predicted"/>
<evidence type="ECO:0000256" key="1">
    <source>
        <dbReference type="ARBA" id="ARBA00004167"/>
    </source>
</evidence>
<sequence length="196" mass="21699">MNIKKDFFKKQSGFTLVELIVVLVILAILAAFTIPAMLGFVEDARSKKSITMTREVYTAAQSAAAEIYAQLGNVNVSGNSNPNITLIKEKVGTKIKEITAGDLDFKWVVTGEGSDTAANRKQDFIEVALRYKEGSTYNPSEFKYPNSAKVWFDRSSGDSANYVVKAVWYVDKSGNYRTIILEDSEKGISTTVEKIK</sequence>
<evidence type="ECO:0000256" key="3">
    <source>
        <dbReference type="ARBA" id="ARBA00022692"/>
    </source>
</evidence>
<dbReference type="Pfam" id="PF07963">
    <property type="entry name" value="N_methyl"/>
    <property type="match status" value="1"/>
</dbReference>
<evidence type="ECO:0000256" key="4">
    <source>
        <dbReference type="ARBA" id="ARBA00022989"/>
    </source>
</evidence>
<evidence type="ECO:0000256" key="2">
    <source>
        <dbReference type="ARBA" id="ARBA00022481"/>
    </source>
</evidence>